<dbReference type="GO" id="GO:0051287">
    <property type="term" value="F:NAD binding"/>
    <property type="evidence" value="ECO:0007669"/>
    <property type="project" value="InterPro"/>
</dbReference>
<evidence type="ECO:0000256" key="4">
    <source>
        <dbReference type="RuleBase" id="RU003719"/>
    </source>
</evidence>
<evidence type="ECO:0000259" key="6">
    <source>
        <dbReference type="Pfam" id="PF02826"/>
    </source>
</evidence>
<dbReference type="InterPro" id="IPR006139">
    <property type="entry name" value="D-isomer_2_OHA_DH_cat_dom"/>
</dbReference>
<dbReference type="GO" id="GO:0016616">
    <property type="term" value="F:oxidoreductase activity, acting on the CH-OH group of donors, NAD or NADP as acceptor"/>
    <property type="evidence" value="ECO:0007669"/>
    <property type="project" value="InterPro"/>
</dbReference>
<keyword evidence="2 4" id="KW-0560">Oxidoreductase</keyword>
<gene>
    <name evidence="7" type="ORF">X560_2401</name>
</gene>
<sequence length="314" mass="35789">MKILFTLKISKEWQMKQQEAYPNDLFFYEKEITNFKQLNEMDCIVTFGGDITPDIINRATQLKWIMVFSAGVDGLPRKEILDRNILISNVRGIHAIPMAEFIMSYLLHDVKQLQHFYEAQKNKEWEFSHPVVELGNKKIIVAGAGAIGSQIGKFAKVFGMQTTGLNTTGHPVEGFDQTFAMSDLAEIITDADYFVSVLPKTKATTGIYDMNFFQSLPKNAVFINIGRGNAVEKAVLERVIAEKTIRHLYLDVYPDEPLATESPIWEATNVTMTPHVSGHTDQYIRRSMEIWLDSLSKFKNEQPVQNEINLNRGY</sequence>
<keyword evidence="8" id="KW-1185">Reference proteome</keyword>
<feature type="domain" description="D-isomer specific 2-hydroxyacid dehydrogenase catalytic" evidence="5">
    <location>
        <begin position="33"/>
        <end position="309"/>
    </location>
</feature>
<name>A0A0J8GB90_9LIST</name>
<organism evidence="7 8">
    <name type="scientific">Listeria fleischmannii 1991</name>
    <dbReference type="NCBI Taxonomy" id="1430899"/>
    <lineage>
        <taxon>Bacteria</taxon>
        <taxon>Bacillati</taxon>
        <taxon>Bacillota</taxon>
        <taxon>Bacilli</taxon>
        <taxon>Bacillales</taxon>
        <taxon>Listeriaceae</taxon>
        <taxon>Listeria</taxon>
    </lineage>
</organism>
<evidence type="ECO:0000256" key="1">
    <source>
        <dbReference type="ARBA" id="ARBA00005854"/>
    </source>
</evidence>
<dbReference type="OrthoDB" id="9805416at2"/>
<dbReference type="AlphaFoldDB" id="A0A0J8GB90"/>
<dbReference type="PANTHER" id="PTHR43333">
    <property type="entry name" value="2-HACID_DH_C DOMAIN-CONTAINING PROTEIN"/>
    <property type="match status" value="1"/>
</dbReference>
<keyword evidence="3" id="KW-0520">NAD</keyword>
<dbReference type="InterPro" id="IPR006140">
    <property type="entry name" value="D-isomer_DH_NAD-bd"/>
</dbReference>
<dbReference type="Gene3D" id="3.40.50.720">
    <property type="entry name" value="NAD(P)-binding Rossmann-like Domain"/>
    <property type="match status" value="2"/>
</dbReference>
<dbReference type="SUPFAM" id="SSF51735">
    <property type="entry name" value="NAD(P)-binding Rossmann-fold domains"/>
    <property type="match status" value="1"/>
</dbReference>
<dbReference type="Proteomes" id="UP000052258">
    <property type="component" value="Unassembled WGS sequence"/>
</dbReference>
<evidence type="ECO:0000256" key="3">
    <source>
        <dbReference type="ARBA" id="ARBA00023027"/>
    </source>
</evidence>
<dbReference type="EMBL" id="AZHO01000034">
    <property type="protein sequence ID" value="KMT58068.1"/>
    <property type="molecule type" value="Genomic_DNA"/>
</dbReference>
<comment type="similarity">
    <text evidence="1 4">Belongs to the D-isomer specific 2-hydroxyacid dehydrogenase family.</text>
</comment>
<reference evidence="7 8" key="1">
    <citation type="journal article" date="2015" name="Genome Biol. Evol.">
        <title>Comparative Genomics of Listeria Sensu Lato: Genus-Wide Differences in Evolutionary Dynamics and the Progressive Gain of Complex, Potentially Pathogenicity-Related Traits through Lateral Gene Transfer.</title>
        <authorList>
            <person name="Chiara M."/>
            <person name="Caruso M."/>
            <person name="D'Erchia A.M."/>
            <person name="Manzari C."/>
            <person name="Fraccalvieri R."/>
            <person name="Goffredo E."/>
            <person name="Latorre L."/>
            <person name="Miccolupo A."/>
            <person name="Padalino I."/>
            <person name="Santagada G."/>
            <person name="Chiocco D."/>
            <person name="Pesole G."/>
            <person name="Horner D.S."/>
            <person name="Parisi A."/>
        </authorList>
    </citation>
    <scope>NUCLEOTIDE SEQUENCE [LARGE SCALE GENOMIC DNA]</scope>
    <source>
        <strain evidence="7 8">1991</strain>
    </source>
</reference>
<dbReference type="RefSeq" id="WP_007477793.1">
    <property type="nucleotide sequence ID" value="NZ_KQ130621.1"/>
</dbReference>
<comment type="caution">
    <text evidence="7">The sequence shown here is derived from an EMBL/GenBank/DDBJ whole genome shotgun (WGS) entry which is preliminary data.</text>
</comment>
<evidence type="ECO:0000259" key="5">
    <source>
        <dbReference type="Pfam" id="PF00389"/>
    </source>
</evidence>
<evidence type="ECO:0000256" key="2">
    <source>
        <dbReference type="ARBA" id="ARBA00023002"/>
    </source>
</evidence>
<accession>A0A0J8GB90</accession>
<dbReference type="SUPFAM" id="SSF52283">
    <property type="entry name" value="Formate/glycerate dehydrogenase catalytic domain-like"/>
    <property type="match status" value="1"/>
</dbReference>
<dbReference type="PATRIC" id="fig|1430899.3.peg.2452"/>
<dbReference type="Pfam" id="PF00389">
    <property type="entry name" value="2-Hacid_dh"/>
    <property type="match status" value="1"/>
</dbReference>
<evidence type="ECO:0000313" key="7">
    <source>
        <dbReference type="EMBL" id="KMT58068.1"/>
    </source>
</evidence>
<proteinExistence type="inferred from homology"/>
<dbReference type="Pfam" id="PF02826">
    <property type="entry name" value="2-Hacid_dh_C"/>
    <property type="match status" value="1"/>
</dbReference>
<feature type="domain" description="D-isomer specific 2-hydroxyacid dehydrogenase NAD-binding" evidence="6">
    <location>
        <begin position="104"/>
        <end position="277"/>
    </location>
</feature>
<protein>
    <submittedName>
        <fullName evidence="7">Uncharacterized protein</fullName>
    </submittedName>
</protein>
<evidence type="ECO:0000313" key="8">
    <source>
        <dbReference type="Proteomes" id="UP000052258"/>
    </source>
</evidence>
<dbReference type="InterPro" id="IPR036291">
    <property type="entry name" value="NAD(P)-bd_dom_sf"/>
</dbReference>
<dbReference type="PANTHER" id="PTHR43333:SF1">
    <property type="entry name" value="D-ISOMER SPECIFIC 2-HYDROXYACID DEHYDROGENASE NAD-BINDING DOMAIN-CONTAINING PROTEIN"/>
    <property type="match status" value="1"/>
</dbReference>